<name>A0A0E0DT79_9ORYZ</name>
<dbReference type="HOGENOM" id="CLU_088072_4_1_1"/>
<evidence type="ECO:0000313" key="2">
    <source>
        <dbReference type="EnsemblPlants" id="OMERI05G18740.1"/>
    </source>
</evidence>
<evidence type="ECO:0000256" key="1">
    <source>
        <dbReference type="SAM" id="MobiDB-lite"/>
    </source>
</evidence>
<dbReference type="AlphaFoldDB" id="A0A0E0DT79"/>
<feature type="compositionally biased region" description="Basic and acidic residues" evidence="1">
    <location>
        <begin position="71"/>
        <end position="86"/>
    </location>
</feature>
<sequence length="94" mass="11174">MVSSRSDGSSSSSRRLAPVPYRVGPMEYQPPVFCRCKAKAARWTWSVDNPGWRMENEQMRQEVEECRERLGEDRQRLEETRVPELRHRQKHSLK</sequence>
<dbReference type="EnsemblPlants" id="OMERI05G18740.1">
    <property type="protein sequence ID" value="OMERI05G18740.1"/>
    <property type="gene ID" value="OMERI05G18740"/>
</dbReference>
<evidence type="ECO:0000313" key="3">
    <source>
        <dbReference type="Proteomes" id="UP000008021"/>
    </source>
</evidence>
<protein>
    <submittedName>
        <fullName evidence="2">Uncharacterized protein</fullName>
    </submittedName>
</protein>
<feature type="region of interest" description="Disordered" evidence="1">
    <location>
        <begin position="71"/>
        <end position="94"/>
    </location>
</feature>
<proteinExistence type="predicted"/>
<dbReference type="Proteomes" id="UP000008021">
    <property type="component" value="Chromosome 5"/>
</dbReference>
<keyword evidence="3" id="KW-1185">Reference proteome</keyword>
<accession>A0A0E0DT79</accession>
<dbReference type="Gramene" id="OMERI05G18740.1">
    <property type="protein sequence ID" value="OMERI05G18740.1"/>
    <property type="gene ID" value="OMERI05G18740"/>
</dbReference>
<organism evidence="2">
    <name type="scientific">Oryza meridionalis</name>
    <dbReference type="NCBI Taxonomy" id="40149"/>
    <lineage>
        <taxon>Eukaryota</taxon>
        <taxon>Viridiplantae</taxon>
        <taxon>Streptophyta</taxon>
        <taxon>Embryophyta</taxon>
        <taxon>Tracheophyta</taxon>
        <taxon>Spermatophyta</taxon>
        <taxon>Magnoliopsida</taxon>
        <taxon>Liliopsida</taxon>
        <taxon>Poales</taxon>
        <taxon>Poaceae</taxon>
        <taxon>BOP clade</taxon>
        <taxon>Oryzoideae</taxon>
        <taxon>Oryzeae</taxon>
        <taxon>Oryzinae</taxon>
        <taxon>Oryza</taxon>
    </lineage>
</organism>
<reference evidence="2" key="1">
    <citation type="submission" date="2015-04" db="UniProtKB">
        <authorList>
            <consortium name="EnsemblPlants"/>
        </authorList>
    </citation>
    <scope>IDENTIFICATION</scope>
</reference>
<reference evidence="2" key="2">
    <citation type="submission" date="2018-05" db="EMBL/GenBank/DDBJ databases">
        <title>OmerRS3 (Oryza meridionalis Reference Sequence Version 3).</title>
        <authorList>
            <person name="Zhang J."/>
            <person name="Kudrna D."/>
            <person name="Lee S."/>
            <person name="Talag J."/>
            <person name="Welchert J."/>
            <person name="Wing R.A."/>
        </authorList>
    </citation>
    <scope>NUCLEOTIDE SEQUENCE [LARGE SCALE GENOMIC DNA]</scope>
    <source>
        <strain evidence="2">cv. OR44</strain>
    </source>
</reference>